<organism evidence="2 3">
    <name type="scientific">Bacillus thuringiensis HD-771</name>
    <dbReference type="NCBI Taxonomy" id="1218175"/>
    <lineage>
        <taxon>Bacteria</taxon>
        <taxon>Bacillati</taxon>
        <taxon>Bacillota</taxon>
        <taxon>Bacilli</taxon>
        <taxon>Bacillales</taxon>
        <taxon>Bacillaceae</taxon>
        <taxon>Bacillus</taxon>
        <taxon>Bacillus cereus group</taxon>
    </lineage>
</organism>
<accession>A0A9W3J6X5</accession>
<feature type="transmembrane region" description="Helical" evidence="1">
    <location>
        <begin position="15"/>
        <end position="32"/>
    </location>
</feature>
<dbReference type="AlphaFoldDB" id="A0A9W3J6X5"/>
<dbReference type="KEGG" id="bti:BTG_08825"/>
<evidence type="ECO:0000313" key="3">
    <source>
        <dbReference type="Proteomes" id="UP000005259"/>
    </source>
</evidence>
<protein>
    <submittedName>
        <fullName evidence="2">Uncharacterized protein</fullName>
    </submittedName>
</protein>
<dbReference type="EMBL" id="CP003752">
    <property type="protein sequence ID" value="AFQ15237.1"/>
    <property type="molecule type" value="Genomic_DNA"/>
</dbReference>
<evidence type="ECO:0000256" key="1">
    <source>
        <dbReference type="SAM" id="Phobius"/>
    </source>
</evidence>
<keyword evidence="1" id="KW-0812">Transmembrane</keyword>
<keyword evidence="1" id="KW-1133">Transmembrane helix</keyword>
<sequence>MFFKVQNKKTLDISMSFYFGAGIISICWAKMINKKELLFIS</sequence>
<reference evidence="2 3" key="1">
    <citation type="submission" date="2012-08" db="EMBL/GenBank/DDBJ databases">
        <authorList>
            <person name="Doggett N."/>
            <person name="Teshima H."/>
            <person name="Bruce D."/>
            <person name="Detter J.C."/>
            <person name="Johnson S.L."/>
            <person name="Han C."/>
        </authorList>
    </citation>
    <scope>NUCLEOTIDE SEQUENCE [LARGE SCALE GENOMIC DNA]</scope>
    <source>
        <strain evidence="2 3">HD-771</strain>
    </source>
</reference>
<gene>
    <name evidence="2" type="ORF">BTG_08825</name>
</gene>
<keyword evidence="1" id="KW-0472">Membrane</keyword>
<proteinExistence type="predicted"/>
<evidence type="ECO:0000313" key="2">
    <source>
        <dbReference type="EMBL" id="AFQ15237.1"/>
    </source>
</evidence>
<name>A0A9W3J6X5_BACTU</name>
<dbReference type="Proteomes" id="UP000005259">
    <property type="component" value="Chromosome"/>
</dbReference>